<proteinExistence type="inferred from homology"/>
<dbReference type="InterPro" id="IPR024977">
    <property type="entry name" value="Apc4-like_WD40_dom"/>
</dbReference>
<accession>A0A8J4PX63</accession>
<dbReference type="Gene3D" id="2.130.10.10">
    <property type="entry name" value="YVTN repeat-like/Quinoprotein amine dehydrogenase"/>
    <property type="match status" value="1"/>
</dbReference>
<keyword evidence="2 8" id="KW-0853">WD repeat</keyword>
<dbReference type="GO" id="GO:0005737">
    <property type="term" value="C:cytoplasm"/>
    <property type="evidence" value="ECO:0007669"/>
    <property type="project" value="TreeGrafter"/>
</dbReference>
<dbReference type="Proteomes" id="UP000695562">
    <property type="component" value="Unassembled WGS sequence"/>
</dbReference>
<evidence type="ECO:0000256" key="3">
    <source>
        <dbReference type="ARBA" id="ARBA00022737"/>
    </source>
</evidence>
<evidence type="ECO:0000256" key="7">
    <source>
        <dbReference type="ARBA" id="ARBA00047551"/>
    </source>
</evidence>
<keyword evidence="11" id="KW-1185">Reference proteome</keyword>
<keyword evidence="3" id="KW-0677">Repeat</keyword>
<keyword evidence="4" id="KW-0378">Hydrolase</keyword>
<evidence type="ECO:0000256" key="6">
    <source>
        <dbReference type="ARBA" id="ARBA00039131"/>
    </source>
</evidence>
<dbReference type="SUPFAM" id="SSF50978">
    <property type="entry name" value="WD40 repeat-like"/>
    <property type="match status" value="1"/>
</dbReference>
<dbReference type="PANTHER" id="PTHR46042">
    <property type="entry name" value="DIPHTHINE METHYLTRANSFERASE"/>
    <property type="match status" value="1"/>
</dbReference>
<comment type="similarity">
    <text evidence="5">Belongs to the DPH7 family.</text>
</comment>
<evidence type="ECO:0000256" key="2">
    <source>
        <dbReference type="ARBA" id="ARBA00022574"/>
    </source>
</evidence>
<dbReference type="Pfam" id="PF12894">
    <property type="entry name" value="ANAPC4_WD40"/>
    <property type="match status" value="1"/>
</dbReference>
<dbReference type="InterPro" id="IPR015943">
    <property type="entry name" value="WD40/YVTN_repeat-like_dom_sf"/>
</dbReference>
<comment type="pathway">
    <text evidence="1">Protein modification; peptidyl-diphthamide biosynthesis.</text>
</comment>
<name>A0A8J4PX63_9MYCE</name>
<dbReference type="SMART" id="SM00320">
    <property type="entry name" value="WD40"/>
    <property type="match status" value="5"/>
</dbReference>
<dbReference type="InterPro" id="IPR001680">
    <property type="entry name" value="WD40_rpt"/>
</dbReference>
<dbReference type="OrthoDB" id="1930760at2759"/>
<dbReference type="PROSITE" id="PS50082">
    <property type="entry name" value="WD_REPEATS_2"/>
    <property type="match status" value="1"/>
</dbReference>
<dbReference type="GO" id="GO:0061685">
    <property type="term" value="F:diphthine methylesterase activity"/>
    <property type="evidence" value="ECO:0007669"/>
    <property type="project" value="UniProtKB-EC"/>
</dbReference>
<dbReference type="AlphaFoldDB" id="A0A8J4PX63"/>
<dbReference type="Pfam" id="PF00400">
    <property type="entry name" value="WD40"/>
    <property type="match status" value="2"/>
</dbReference>
<evidence type="ECO:0000313" key="11">
    <source>
        <dbReference type="Proteomes" id="UP000695562"/>
    </source>
</evidence>
<dbReference type="GO" id="GO:0017183">
    <property type="term" value="P:protein histidyl modification to diphthamide"/>
    <property type="evidence" value="ECO:0007669"/>
    <property type="project" value="TreeGrafter"/>
</dbReference>
<comment type="caution">
    <text evidence="10">The sequence shown here is derived from an EMBL/GenBank/DDBJ whole genome shotgun (WGS) entry which is preliminary data.</text>
</comment>
<organism evidence="10 11">
    <name type="scientific">Polysphondylium violaceum</name>
    <dbReference type="NCBI Taxonomy" id="133409"/>
    <lineage>
        <taxon>Eukaryota</taxon>
        <taxon>Amoebozoa</taxon>
        <taxon>Evosea</taxon>
        <taxon>Eumycetozoa</taxon>
        <taxon>Dictyostelia</taxon>
        <taxon>Dictyosteliales</taxon>
        <taxon>Dictyosteliaceae</taxon>
        <taxon>Polysphondylium</taxon>
    </lineage>
</organism>
<dbReference type="EC" id="3.1.1.97" evidence="6"/>
<dbReference type="InterPro" id="IPR036322">
    <property type="entry name" value="WD40_repeat_dom_sf"/>
</dbReference>
<dbReference type="EMBL" id="AJWJ01000092">
    <property type="protein sequence ID" value="KAF2075608.1"/>
    <property type="molecule type" value="Genomic_DNA"/>
</dbReference>
<dbReference type="InterPro" id="IPR052415">
    <property type="entry name" value="Diphthine_MTase"/>
</dbReference>
<feature type="repeat" description="WD" evidence="8">
    <location>
        <begin position="259"/>
        <end position="283"/>
    </location>
</feature>
<comment type="catalytic activity">
    <reaction evidence="7">
        <text>diphthine methyl ester-[translation elongation factor 2] + H2O = diphthine-[translation elongation factor 2] + methanol + H(+)</text>
        <dbReference type="Rhea" id="RHEA:42656"/>
        <dbReference type="Rhea" id="RHEA-COMP:10172"/>
        <dbReference type="Rhea" id="RHEA-COMP:10173"/>
        <dbReference type="ChEBI" id="CHEBI:15377"/>
        <dbReference type="ChEBI" id="CHEBI:15378"/>
        <dbReference type="ChEBI" id="CHEBI:17790"/>
        <dbReference type="ChEBI" id="CHEBI:79005"/>
        <dbReference type="ChEBI" id="CHEBI:82696"/>
        <dbReference type="EC" id="3.1.1.97"/>
    </reaction>
</comment>
<evidence type="ECO:0000256" key="1">
    <source>
        <dbReference type="ARBA" id="ARBA00005156"/>
    </source>
</evidence>
<protein>
    <recommendedName>
        <fullName evidence="6">methylated diphthine methylhydrolase</fullName>
        <ecNumber evidence="6">3.1.1.97</ecNumber>
    </recommendedName>
</protein>
<gene>
    <name evidence="10" type="ORF">CYY_003076</name>
</gene>
<reference evidence="10" key="1">
    <citation type="submission" date="2020-01" db="EMBL/GenBank/DDBJ databases">
        <title>Development of genomics and gene disruption for Polysphondylium violaceum indicates a role for the polyketide synthase stlB in stalk morphogenesis.</title>
        <authorList>
            <person name="Narita B."/>
            <person name="Kawabe Y."/>
            <person name="Kin K."/>
            <person name="Saito T."/>
            <person name="Gibbs R."/>
            <person name="Kuspa A."/>
            <person name="Muzny D."/>
            <person name="Queller D."/>
            <person name="Richards S."/>
            <person name="Strassman J."/>
            <person name="Sucgang R."/>
            <person name="Worley K."/>
            <person name="Schaap P."/>
        </authorList>
    </citation>
    <scope>NUCLEOTIDE SEQUENCE</scope>
    <source>
        <strain evidence="10">QSvi11</strain>
    </source>
</reference>
<evidence type="ECO:0000256" key="4">
    <source>
        <dbReference type="ARBA" id="ARBA00022801"/>
    </source>
</evidence>
<sequence length="375" mass="42355">MDNSNSNSNSNNSHEGCYFNRLLEYTSDSVEFYPSFKNSTLFTAGTYQIEQGDTEYKERRKGRLYLFDIEKDNKVKELQSIDFNSGILDMKWTHHNNISQQYENDAPLLGVVMSRGELNVYRLNAADQEQGERRLELVCRNDVSLDPSILTLSLDWRTDNKEIVTSYSDGSLALFDVDGGAVTNRWIAHDYEAWICAYNYHNTSMVFSGGDDCKFKVWDTRTIEAEDGGRSNSSGATPIFTKRCDMGVTSIHCHPALENIVAVGSYDECVRIWDLRSMKQPLTQTDSLGGGVWRIKWSPSDNNHLVTACMGGGFHTLSSEDGTFTDLSIKSSYQGPHQSIAYGVDWSYTNSSSTDKQQYIGCCSFYDRCLSVWTP</sequence>
<evidence type="ECO:0000256" key="8">
    <source>
        <dbReference type="PROSITE-ProRule" id="PRU00221"/>
    </source>
</evidence>
<evidence type="ECO:0000259" key="9">
    <source>
        <dbReference type="Pfam" id="PF12894"/>
    </source>
</evidence>
<evidence type="ECO:0000256" key="5">
    <source>
        <dbReference type="ARBA" id="ARBA00038092"/>
    </source>
</evidence>
<feature type="domain" description="Anaphase-promoting complex subunit 4-like WD40" evidence="9">
    <location>
        <begin position="102"/>
        <end position="192"/>
    </location>
</feature>
<evidence type="ECO:0000313" key="10">
    <source>
        <dbReference type="EMBL" id="KAF2075608.1"/>
    </source>
</evidence>
<dbReference type="PANTHER" id="PTHR46042:SF1">
    <property type="entry name" value="DIPHTHINE METHYLTRANSFERASE"/>
    <property type="match status" value="1"/>
</dbReference>